<accession>A0A3A9KEN3</accession>
<dbReference type="Proteomes" id="UP000281498">
    <property type="component" value="Unassembled WGS sequence"/>
</dbReference>
<evidence type="ECO:0000313" key="2">
    <source>
        <dbReference type="Proteomes" id="UP000281498"/>
    </source>
</evidence>
<name>A0A3A9KEN3_9BACI</name>
<organism evidence="1 2">
    <name type="scientific">Salipaludibacillus neizhouensis</name>
    <dbReference type="NCBI Taxonomy" id="885475"/>
    <lineage>
        <taxon>Bacteria</taxon>
        <taxon>Bacillati</taxon>
        <taxon>Bacillota</taxon>
        <taxon>Bacilli</taxon>
        <taxon>Bacillales</taxon>
        <taxon>Bacillaceae</taxon>
    </lineage>
</organism>
<evidence type="ECO:0000313" key="1">
    <source>
        <dbReference type="EMBL" id="RKL68093.1"/>
    </source>
</evidence>
<reference evidence="1 2" key="1">
    <citation type="submission" date="2017-10" db="EMBL/GenBank/DDBJ databases">
        <title>Bacillus sp. nov., a halophilic bacterium isolated from a Keqin Lake.</title>
        <authorList>
            <person name="Wang H."/>
        </authorList>
    </citation>
    <scope>NUCLEOTIDE SEQUENCE [LARGE SCALE GENOMIC DNA]</scope>
    <source>
        <strain evidence="1 2">KCTC 13187</strain>
    </source>
</reference>
<dbReference type="RefSeq" id="WP_110938431.1">
    <property type="nucleotide sequence ID" value="NZ_KZ614147.1"/>
</dbReference>
<proteinExistence type="predicted"/>
<comment type="caution">
    <text evidence="1">The sequence shown here is derived from an EMBL/GenBank/DDBJ whole genome shotgun (WGS) entry which is preliminary data.</text>
</comment>
<gene>
    <name evidence="1" type="ORF">CR203_06250</name>
</gene>
<protein>
    <submittedName>
        <fullName evidence="1">Uncharacterized protein</fullName>
    </submittedName>
</protein>
<keyword evidence="2" id="KW-1185">Reference proteome</keyword>
<dbReference type="OrthoDB" id="1258529at2"/>
<sequence length="125" mass="15064">MKELNRLVLREDGLTDEELDLARKHIRELYTFIEEENKRREEPNSDPDGWFTVRVNDETQEEELKNRLPSMFRNDITLLLKAGWLEESYNPLVNWESLKQYRVDLAKIDKDAEEFCRYLFIVAII</sequence>
<dbReference type="EMBL" id="PDOE01000002">
    <property type="protein sequence ID" value="RKL68093.1"/>
    <property type="molecule type" value="Genomic_DNA"/>
</dbReference>
<dbReference type="AlphaFoldDB" id="A0A3A9KEN3"/>